<dbReference type="EMBL" id="CAJPWZ010001788">
    <property type="protein sequence ID" value="CAG2223456.1"/>
    <property type="molecule type" value="Genomic_DNA"/>
</dbReference>
<dbReference type="InterPro" id="IPR053231">
    <property type="entry name" value="GPCR_LN-TM7"/>
</dbReference>
<dbReference type="GO" id="GO:0004930">
    <property type="term" value="F:G protein-coupled receptor activity"/>
    <property type="evidence" value="ECO:0007669"/>
    <property type="project" value="InterPro"/>
</dbReference>
<feature type="transmembrane region" description="Helical" evidence="5">
    <location>
        <begin position="586"/>
        <end position="603"/>
    </location>
</feature>
<dbReference type="PANTHER" id="PTHR45902">
    <property type="entry name" value="LATROPHILIN RECEPTOR-LIKE PROTEIN A"/>
    <property type="match status" value="1"/>
</dbReference>
<name>A0A8S3SP00_MYTED</name>
<reference evidence="7" key="1">
    <citation type="submission" date="2021-03" db="EMBL/GenBank/DDBJ databases">
        <authorList>
            <person name="Bekaert M."/>
        </authorList>
    </citation>
    <scope>NUCLEOTIDE SEQUENCE</scope>
</reference>
<sequence length="806" mass="92543">MTVKQLLFTIIIGFHVNFLPHGQTLTSELGYEITDSNGIMEVIHSEEPEQIGDKQTRISETKLTDKTTQPGVQMSTTLSVLQDVCFSYGGCTPPEALSDLDWYCNCDNDCIKYNDCCLQFNLTSPIADNVYECIKMNTDTSTYMGFQAVSKCSLEYDNKTVEENCLRDNLLENGPPVASSQNMVFKNKYCALCNDVDVYIPFDVKFYNLRMDPEEYEHFQNQTKTSKFRTISKYADYELVPPPSIHLRMCFANLVENNHPLCETYINPIMTYYQRVITVFRNHFCMSDSEHQHIGDCLANHMRIIGNVNDIFALSIIFSFRKPQSKDITEDSLIECQTWSEEVERNNLCGHLETYTNYQLEIVYYMVTNENRTVGELLKIGLLSLWTLDVTNFTLCTGKITLEANDSKQIVKVTSRFYILKKIFRNEIQEIENMFNERKIVIVLRDNDTASIIIFENKKSIPEMVNSSIRFNRIFRVHRRKPLKDYLDQVQVYTPDTNDKFCNNYEMVVNIFPNDAFYIDSEKILCDYITLSLRNSLVLNFTKFLAIITYVCFSVSIISLAIFIVFSRRNRFHNSIPGSNMENLSISLLLANIMFMFGIGASINPTVCYVVGIVLHYLWLVVFTFMTIVVAKIVSNLSHLKSHHSVTNEEVEQKRRFSTFVGLFIPLLIVVPGIIVDQFGSDYWSLGYGGSVCFPNHYPANVVFFSGPVVFAVGVDFICMIHSITQICRVRIATKYWHKLNIYQDAQIYLRIVFLSGVFWIVGILAAIFDSRWLDYGFTILCGLQGLCVAVANMTTNRALKSKSSD</sequence>
<evidence type="ECO:0000256" key="5">
    <source>
        <dbReference type="SAM" id="Phobius"/>
    </source>
</evidence>
<feature type="transmembrane region" description="Helical" evidence="5">
    <location>
        <begin position="609"/>
        <end position="635"/>
    </location>
</feature>
<feature type="domain" description="G-protein coupled receptors family 2 profile 2" evidence="6">
    <location>
        <begin position="545"/>
        <end position="797"/>
    </location>
</feature>
<protein>
    <recommendedName>
        <fullName evidence="6">G-protein coupled receptors family 2 profile 2 domain-containing protein</fullName>
    </recommendedName>
</protein>
<organism evidence="7 8">
    <name type="scientific">Mytilus edulis</name>
    <name type="common">Blue mussel</name>
    <dbReference type="NCBI Taxonomy" id="6550"/>
    <lineage>
        <taxon>Eukaryota</taxon>
        <taxon>Metazoa</taxon>
        <taxon>Spiralia</taxon>
        <taxon>Lophotrochozoa</taxon>
        <taxon>Mollusca</taxon>
        <taxon>Bivalvia</taxon>
        <taxon>Autobranchia</taxon>
        <taxon>Pteriomorphia</taxon>
        <taxon>Mytilida</taxon>
        <taxon>Mytiloidea</taxon>
        <taxon>Mytilidae</taxon>
        <taxon>Mytilinae</taxon>
        <taxon>Mytilus</taxon>
    </lineage>
</organism>
<keyword evidence="2 5" id="KW-0812">Transmembrane</keyword>
<dbReference type="AlphaFoldDB" id="A0A8S3SP00"/>
<feature type="transmembrane region" description="Helical" evidence="5">
    <location>
        <begin position="656"/>
        <end position="676"/>
    </location>
</feature>
<keyword evidence="8" id="KW-1185">Reference proteome</keyword>
<keyword evidence="3 5" id="KW-1133">Transmembrane helix</keyword>
<dbReference type="Pfam" id="PF00002">
    <property type="entry name" value="7tm_2"/>
    <property type="match status" value="1"/>
</dbReference>
<evidence type="ECO:0000313" key="7">
    <source>
        <dbReference type="EMBL" id="CAG2223456.1"/>
    </source>
</evidence>
<feature type="transmembrane region" description="Helical" evidence="5">
    <location>
        <begin position="544"/>
        <end position="566"/>
    </location>
</feature>
<keyword evidence="4 5" id="KW-0472">Membrane</keyword>
<evidence type="ECO:0000256" key="3">
    <source>
        <dbReference type="ARBA" id="ARBA00022989"/>
    </source>
</evidence>
<evidence type="ECO:0000313" key="8">
    <source>
        <dbReference type="Proteomes" id="UP000683360"/>
    </source>
</evidence>
<dbReference type="InterPro" id="IPR000832">
    <property type="entry name" value="GPCR_2_secretin-like"/>
</dbReference>
<dbReference type="GO" id="GO:0016020">
    <property type="term" value="C:membrane"/>
    <property type="evidence" value="ECO:0007669"/>
    <property type="project" value="UniProtKB-SubCell"/>
</dbReference>
<dbReference type="InterPro" id="IPR017981">
    <property type="entry name" value="GPCR_2-like_7TM"/>
</dbReference>
<dbReference type="Proteomes" id="UP000683360">
    <property type="component" value="Unassembled WGS sequence"/>
</dbReference>
<dbReference type="GO" id="GO:0007166">
    <property type="term" value="P:cell surface receptor signaling pathway"/>
    <property type="evidence" value="ECO:0007669"/>
    <property type="project" value="InterPro"/>
</dbReference>
<dbReference type="PROSITE" id="PS50261">
    <property type="entry name" value="G_PROTEIN_RECEP_F2_4"/>
    <property type="match status" value="1"/>
</dbReference>
<dbReference type="Gene3D" id="1.20.1070.10">
    <property type="entry name" value="Rhodopsin 7-helix transmembrane proteins"/>
    <property type="match status" value="1"/>
</dbReference>
<comment type="subcellular location">
    <subcellularLocation>
        <location evidence="1">Membrane</location>
        <topology evidence="1">Multi-pass membrane protein</topology>
    </subcellularLocation>
</comment>
<evidence type="ECO:0000256" key="1">
    <source>
        <dbReference type="ARBA" id="ARBA00004141"/>
    </source>
</evidence>
<accession>A0A8S3SP00</accession>
<gene>
    <name evidence="7" type="ORF">MEDL_36725</name>
</gene>
<proteinExistence type="predicted"/>
<feature type="transmembrane region" description="Helical" evidence="5">
    <location>
        <begin position="775"/>
        <end position="795"/>
    </location>
</feature>
<dbReference type="OrthoDB" id="10051649at2759"/>
<dbReference type="PANTHER" id="PTHR45902:SF1">
    <property type="entry name" value="LATROPHILIN RECEPTOR-LIKE PROTEIN A"/>
    <property type="match status" value="1"/>
</dbReference>
<feature type="transmembrane region" description="Helical" evidence="5">
    <location>
        <begin position="748"/>
        <end position="769"/>
    </location>
</feature>
<comment type="caution">
    <text evidence="7">The sequence shown here is derived from an EMBL/GenBank/DDBJ whole genome shotgun (WGS) entry which is preliminary data.</text>
</comment>
<evidence type="ECO:0000259" key="6">
    <source>
        <dbReference type="PROSITE" id="PS50261"/>
    </source>
</evidence>
<feature type="transmembrane region" description="Helical" evidence="5">
    <location>
        <begin position="704"/>
        <end position="727"/>
    </location>
</feature>
<evidence type="ECO:0000256" key="4">
    <source>
        <dbReference type="ARBA" id="ARBA00023136"/>
    </source>
</evidence>
<evidence type="ECO:0000256" key="2">
    <source>
        <dbReference type="ARBA" id="ARBA00022692"/>
    </source>
</evidence>